<comment type="caution">
    <text evidence="3">The sequence shown here is derived from an EMBL/GenBank/DDBJ whole genome shotgun (WGS) entry which is preliminary data.</text>
</comment>
<sequence>SPSLSSISLYTFFSLSLSLSLFPSRQRPSTVLRVQTHRKGGAGERGRDTASTTTAYAEKLFYPFPSPDQPQSKQMASKEKNTSDPTGAPPHLSDETSLQADSSLPPVERQENEDDQDSPGRQEGQHPLTSRQASLSPFL</sequence>
<evidence type="ECO:0000256" key="2">
    <source>
        <dbReference type="SAM" id="SignalP"/>
    </source>
</evidence>
<proteinExistence type="predicted"/>
<gene>
    <name evidence="3" type="ORF">CSUI_010280</name>
</gene>
<evidence type="ECO:0000256" key="1">
    <source>
        <dbReference type="SAM" id="MobiDB-lite"/>
    </source>
</evidence>
<evidence type="ECO:0000313" key="4">
    <source>
        <dbReference type="Proteomes" id="UP000221165"/>
    </source>
</evidence>
<dbReference type="VEuPathDB" id="ToxoDB:CSUI_010280"/>
<accession>A0A2C6KEF2</accession>
<dbReference type="AlphaFoldDB" id="A0A2C6KEF2"/>
<keyword evidence="2" id="KW-0732">Signal</keyword>
<name>A0A2C6KEF2_9APIC</name>
<feature type="compositionally biased region" description="Polar residues" evidence="1">
    <location>
        <begin position="127"/>
        <end position="139"/>
    </location>
</feature>
<dbReference type="Proteomes" id="UP000221165">
    <property type="component" value="Unassembled WGS sequence"/>
</dbReference>
<feature type="signal peptide" evidence="2">
    <location>
        <begin position="1"/>
        <end position="18"/>
    </location>
</feature>
<reference evidence="3 4" key="1">
    <citation type="journal article" date="2017" name="Int. J. Parasitol.">
        <title>The genome of the protozoan parasite Cystoisospora suis and a reverse vaccinology approach to identify vaccine candidates.</title>
        <authorList>
            <person name="Palmieri N."/>
            <person name="Shrestha A."/>
            <person name="Ruttkowski B."/>
            <person name="Beck T."/>
            <person name="Vogl C."/>
            <person name="Tomley F."/>
            <person name="Blake D.P."/>
            <person name="Joachim A."/>
        </authorList>
    </citation>
    <scope>NUCLEOTIDE SEQUENCE [LARGE SCALE GENOMIC DNA]</scope>
    <source>
        <strain evidence="3 4">Wien I</strain>
    </source>
</reference>
<dbReference type="GeneID" id="94433596"/>
<feature type="region of interest" description="Disordered" evidence="1">
    <location>
        <begin position="24"/>
        <end position="139"/>
    </location>
</feature>
<dbReference type="EMBL" id="MIGC01007049">
    <property type="protein sequence ID" value="PHJ15907.1"/>
    <property type="molecule type" value="Genomic_DNA"/>
</dbReference>
<organism evidence="3 4">
    <name type="scientific">Cystoisospora suis</name>
    <dbReference type="NCBI Taxonomy" id="483139"/>
    <lineage>
        <taxon>Eukaryota</taxon>
        <taxon>Sar</taxon>
        <taxon>Alveolata</taxon>
        <taxon>Apicomplexa</taxon>
        <taxon>Conoidasida</taxon>
        <taxon>Coccidia</taxon>
        <taxon>Eucoccidiorida</taxon>
        <taxon>Eimeriorina</taxon>
        <taxon>Sarcocystidae</taxon>
        <taxon>Cystoisospora</taxon>
    </lineage>
</organism>
<dbReference type="RefSeq" id="XP_067917639.1">
    <property type="nucleotide sequence ID" value="XM_068070385.1"/>
</dbReference>
<keyword evidence="4" id="KW-1185">Reference proteome</keyword>
<feature type="chain" id="PRO_5013197395" evidence="2">
    <location>
        <begin position="19"/>
        <end position="139"/>
    </location>
</feature>
<evidence type="ECO:0000313" key="3">
    <source>
        <dbReference type="EMBL" id="PHJ15907.1"/>
    </source>
</evidence>
<protein>
    <submittedName>
        <fullName evidence="3">Uncharacterized protein</fullName>
    </submittedName>
</protein>
<feature type="non-terminal residue" evidence="3">
    <location>
        <position position="1"/>
    </location>
</feature>